<reference evidence="5 6" key="1">
    <citation type="submission" date="2019-03" db="EMBL/GenBank/DDBJ databases">
        <title>Single cell metagenomics reveals metabolic interactions within the superorganism composed of flagellate Streblomastix strix and complex community of Bacteroidetes bacteria on its surface.</title>
        <authorList>
            <person name="Treitli S.C."/>
            <person name="Kolisko M."/>
            <person name="Husnik F."/>
            <person name="Keeling P."/>
            <person name="Hampl V."/>
        </authorList>
    </citation>
    <scope>NUCLEOTIDE SEQUENCE [LARGE SCALE GENOMIC DNA]</scope>
    <source>
        <strain evidence="5">ST1C</strain>
    </source>
</reference>
<dbReference type="OrthoDB" id="20295at2759"/>
<feature type="non-terminal residue" evidence="5">
    <location>
        <position position="690"/>
    </location>
</feature>
<evidence type="ECO:0000313" key="6">
    <source>
        <dbReference type="Proteomes" id="UP000324800"/>
    </source>
</evidence>
<evidence type="ECO:0000256" key="3">
    <source>
        <dbReference type="SAM" id="MobiDB-lite"/>
    </source>
</evidence>
<dbReference type="GO" id="GO:0000151">
    <property type="term" value="C:ubiquitin ligase complex"/>
    <property type="evidence" value="ECO:0007669"/>
    <property type="project" value="InterPro"/>
</dbReference>
<proteinExistence type="predicted"/>
<feature type="region of interest" description="Disordered" evidence="3">
    <location>
        <begin position="368"/>
        <end position="388"/>
    </location>
</feature>
<dbReference type="Pfam" id="PF10408">
    <property type="entry name" value="Ufd2P_core"/>
    <property type="match status" value="1"/>
</dbReference>
<dbReference type="EMBL" id="SNRW01012534">
    <property type="protein sequence ID" value="KAA6373699.1"/>
    <property type="molecule type" value="Genomic_DNA"/>
</dbReference>
<organism evidence="5 6">
    <name type="scientific">Streblomastix strix</name>
    <dbReference type="NCBI Taxonomy" id="222440"/>
    <lineage>
        <taxon>Eukaryota</taxon>
        <taxon>Metamonada</taxon>
        <taxon>Preaxostyla</taxon>
        <taxon>Oxymonadida</taxon>
        <taxon>Streblomastigidae</taxon>
        <taxon>Streblomastix</taxon>
    </lineage>
</organism>
<keyword evidence="1" id="KW-0808">Transferase</keyword>
<dbReference type="GO" id="GO:0006511">
    <property type="term" value="P:ubiquitin-dependent protein catabolic process"/>
    <property type="evidence" value="ECO:0007669"/>
    <property type="project" value="InterPro"/>
</dbReference>
<name>A0A5J4UTI3_9EUKA</name>
<dbReference type="GO" id="GO:0034450">
    <property type="term" value="F:ubiquitin-ubiquitin ligase activity"/>
    <property type="evidence" value="ECO:0007669"/>
    <property type="project" value="InterPro"/>
</dbReference>
<protein>
    <recommendedName>
        <fullName evidence="4">Ubiquitin conjugation factor E4 core domain-containing protein</fullName>
    </recommendedName>
</protein>
<accession>A0A5J4UTI3</accession>
<dbReference type="InterPro" id="IPR019474">
    <property type="entry name" value="Ub_conjug_fac_E4_core"/>
</dbReference>
<dbReference type="AlphaFoldDB" id="A0A5J4UTI3"/>
<evidence type="ECO:0000259" key="4">
    <source>
        <dbReference type="Pfam" id="PF10408"/>
    </source>
</evidence>
<gene>
    <name evidence="5" type="ORF">EZS28_030774</name>
</gene>
<sequence>MVNNPGLFGSQEGPLDLLTIMQKNELNVQIDPEFIDIFVEKCLNDQKDNKEPALHNIFFPIFIKIQETVENTSFPEYPDEALRVLVQLTYNKNLMALFSIEPGLLFNPFPAGSPYSTQKLNPLAKTSTSDGVLHFSKDMSVNPPTLFLSLLSRSTLGRENNFFAPMHLFFDKSELLATASKELIDCSGNFQFTSEAVRRIAKQFSDQRLFESNMSLSSEIKEIIQRVKNTALNVNKLHEHINQLMYNTFRVNQPPADLCFTGLTSQQQQYIQQTKPISQQQQLQQQKEGSFQFDSTISLAQNMINFLECFCLHNDERTKLNCDEQISSADGFVLSLCGALLSICEPFSKIPQIDQKLMDEVVENSSIRRKDDKLSKTKQQQHQQQEQKKLDVKDLNIYLFGIRDNWISKSNNIQRAPTKEIIYGRTNQNWNKRQVLNQTKPVKQNINSSINQQQNFEISKWRGLLGATEAELKCNQHLNKIQLHFAKYSTTHSLSQIEPKISLNSRIQLVEPNLKELIAQKTQQDINQPFKFQRASEYLYLTIHALHVGLIPALNKYRKLLVAREEQFERLSPKLEQLTVSPFPSVMTHQVAFEDFIKFICEEVEIQHSKKLAHQLMINENKQPTSQEIQSLLTKPLISSQFKYEQAITGIYTDAVHHLHPSFREETHEQVLRTLAQIRDAKLLLEQSYG</sequence>
<evidence type="ECO:0000256" key="2">
    <source>
        <dbReference type="ARBA" id="ARBA00022786"/>
    </source>
</evidence>
<feature type="domain" description="Ubiquitin conjugation factor E4 core" evidence="4">
    <location>
        <begin position="252"/>
        <end position="385"/>
    </location>
</feature>
<dbReference type="GO" id="GO:0016567">
    <property type="term" value="P:protein ubiquitination"/>
    <property type="evidence" value="ECO:0007669"/>
    <property type="project" value="InterPro"/>
</dbReference>
<keyword evidence="2" id="KW-0833">Ubl conjugation pathway</keyword>
<evidence type="ECO:0000256" key="1">
    <source>
        <dbReference type="ARBA" id="ARBA00022679"/>
    </source>
</evidence>
<comment type="caution">
    <text evidence="5">The sequence shown here is derived from an EMBL/GenBank/DDBJ whole genome shotgun (WGS) entry which is preliminary data.</text>
</comment>
<evidence type="ECO:0000313" key="5">
    <source>
        <dbReference type="EMBL" id="KAA6373699.1"/>
    </source>
</evidence>
<dbReference type="Proteomes" id="UP000324800">
    <property type="component" value="Unassembled WGS sequence"/>
</dbReference>